<evidence type="ECO:0000256" key="1">
    <source>
        <dbReference type="SAM" id="MobiDB-lite"/>
    </source>
</evidence>
<reference evidence="3 4" key="1">
    <citation type="journal article" date="2011" name="Science">
        <title>The ecoresponsive genome of Daphnia pulex.</title>
        <authorList>
            <person name="Colbourne J.K."/>
            <person name="Pfrender M.E."/>
            <person name="Gilbert D."/>
            <person name="Thomas W.K."/>
            <person name="Tucker A."/>
            <person name="Oakley T.H."/>
            <person name="Tokishita S."/>
            <person name="Aerts A."/>
            <person name="Arnold G.J."/>
            <person name="Basu M.K."/>
            <person name="Bauer D.J."/>
            <person name="Caceres C.E."/>
            <person name="Carmel L."/>
            <person name="Casola C."/>
            <person name="Choi J.H."/>
            <person name="Detter J.C."/>
            <person name="Dong Q."/>
            <person name="Dusheyko S."/>
            <person name="Eads B.D."/>
            <person name="Frohlich T."/>
            <person name="Geiler-Samerotte K.A."/>
            <person name="Gerlach D."/>
            <person name="Hatcher P."/>
            <person name="Jogdeo S."/>
            <person name="Krijgsveld J."/>
            <person name="Kriventseva E.V."/>
            <person name="Kultz D."/>
            <person name="Laforsch C."/>
            <person name="Lindquist E."/>
            <person name="Lopez J."/>
            <person name="Manak J.R."/>
            <person name="Muller J."/>
            <person name="Pangilinan J."/>
            <person name="Patwardhan R.P."/>
            <person name="Pitluck S."/>
            <person name="Pritham E.J."/>
            <person name="Rechtsteiner A."/>
            <person name="Rho M."/>
            <person name="Rogozin I.B."/>
            <person name="Sakarya O."/>
            <person name="Salamov A."/>
            <person name="Schaack S."/>
            <person name="Shapiro H."/>
            <person name="Shiga Y."/>
            <person name="Skalitzky C."/>
            <person name="Smith Z."/>
            <person name="Souvorov A."/>
            <person name="Sung W."/>
            <person name="Tang Z."/>
            <person name="Tsuchiya D."/>
            <person name="Tu H."/>
            <person name="Vos H."/>
            <person name="Wang M."/>
            <person name="Wolf Y.I."/>
            <person name="Yamagata H."/>
            <person name="Yamada T."/>
            <person name="Ye Y."/>
            <person name="Shaw J.R."/>
            <person name="Andrews J."/>
            <person name="Crease T.J."/>
            <person name="Tang H."/>
            <person name="Lucas S.M."/>
            <person name="Robertson H.M."/>
            <person name="Bork P."/>
            <person name="Koonin E.V."/>
            <person name="Zdobnov E.M."/>
            <person name="Grigoriev I.V."/>
            <person name="Lynch M."/>
            <person name="Boore J.L."/>
        </authorList>
    </citation>
    <scope>NUCLEOTIDE SEQUENCE [LARGE SCALE GENOMIC DNA]</scope>
</reference>
<keyword evidence="4" id="KW-1185">Reference proteome</keyword>
<feature type="domain" description="HAT C-terminal dimerisation" evidence="2">
    <location>
        <begin position="23"/>
        <end position="69"/>
    </location>
</feature>
<protein>
    <recommendedName>
        <fullName evidence="2">HAT C-terminal dimerisation domain-containing protein</fullName>
    </recommendedName>
</protein>
<dbReference type="STRING" id="6669.E9HEU2"/>
<dbReference type="Pfam" id="PF05699">
    <property type="entry name" value="Dimer_Tnp_hAT"/>
    <property type="match status" value="1"/>
</dbReference>
<evidence type="ECO:0000313" key="4">
    <source>
        <dbReference type="Proteomes" id="UP000000305"/>
    </source>
</evidence>
<dbReference type="PANTHER" id="PTHR10997">
    <property type="entry name" value="IMPORTIN-7, 8, 11"/>
    <property type="match status" value="1"/>
</dbReference>
<dbReference type="GO" id="GO:0005829">
    <property type="term" value="C:cytosol"/>
    <property type="evidence" value="ECO:0000318"/>
    <property type="project" value="GO_Central"/>
</dbReference>
<dbReference type="SUPFAM" id="SSF48371">
    <property type="entry name" value="ARM repeat"/>
    <property type="match status" value="1"/>
</dbReference>
<dbReference type="EMBL" id="GL732631">
    <property type="protein sequence ID" value="EFX69752.1"/>
    <property type="molecule type" value="Genomic_DNA"/>
</dbReference>
<dbReference type="PANTHER" id="PTHR10997:SF9">
    <property type="entry name" value="IMPORTIN-9"/>
    <property type="match status" value="1"/>
</dbReference>
<dbReference type="InParanoid" id="E9HEU2"/>
<evidence type="ECO:0000259" key="2">
    <source>
        <dbReference type="Pfam" id="PF05699"/>
    </source>
</evidence>
<evidence type="ECO:0000313" key="3">
    <source>
        <dbReference type="EMBL" id="EFX69752.1"/>
    </source>
</evidence>
<dbReference type="InterPro" id="IPR011989">
    <property type="entry name" value="ARM-like"/>
</dbReference>
<dbReference type="SUPFAM" id="SSF53098">
    <property type="entry name" value="Ribonuclease H-like"/>
    <property type="match status" value="1"/>
</dbReference>
<dbReference type="OrthoDB" id="3062869at2759"/>
<dbReference type="GO" id="GO:0046983">
    <property type="term" value="F:protein dimerization activity"/>
    <property type="evidence" value="ECO:0007669"/>
    <property type="project" value="InterPro"/>
</dbReference>
<dbReference type="InterPro" id="IPR016024">
    <property type="entry name" value="ARM-type_fold"/>
</dbReference>
<dbReference type="HOGENOM" id="CLU_644455_0_0_1"/>
<dbReference type="PhylomeDB" id="E9HEU2"/>
<dbReference type="Gene3D" id="1.25.10.10">
    <property type="entry name" value="Leucine-rich Repeat Variant"/>
    <property type="match status" value="1"/>
</dbReference>
<organism evidence="3 4">
    <name type="scientific">Daphnia pulex</name>
    <name type="common">Water flea</name>
    <dbReference type="NCBI Taxonomy" id="6669"/>
    <lineage>
        <taxon>Eukaryota</taxon>
        <taxon>Metazoa</taxon>
        <taxon>Ecdysozoa</taxon>
        <taxon>Arthropoda</taxon>
        <taxon>Crustacea</taxon>
        <taxon>Branchiopoda</taxon>
        <taxon>Diplostraca</taxon>
        <taxon>Cladocera</taxon>
        <taxon>Anomopoda</taxon>
        <taxon>Daphniidae</taxon>
        <taxon>Daphnia</taxon>
    </lineage>
</organism>
<dbReference type="KEGG" id="dpx:DAPPUDRAFT_228557"/>
<dbReference type="GO" id="GO:0006606">
    <property type="term" value="P:protein import into nucleus"/>
    <property type="evidence" value="ECO:0000318"/>
    <property type="project" value="GO_Central"/>
</dbReference>
<proteinExistence type="predicted"/>
<dbReference type="GO" id="GO:0005635">
    <property type="term" value="C:nuclear envelope"/>
    <property type="evidence" value="ECO:0000318"/>
    <property type="project" value="GO_Central"/>
</dbReference>
<feature type="region of interest" description="Disordered" evidence="1">
    <location>
        <begin position="375"/>
        <end position="426"/>
    </location>
</feature>
<accession>E9HEU2</accession>
<dbReference type="Proteomes" id="UP000000305">
    <property type="component" value="Unassembled WGS sequence"/>
</dbReference>
<dbReference type="InterPro" id="IPR012337">
    <property type="entry name" value="RNaseH-like_sf"/>
</dbReference>
<dbReference type="InterPro" id="IPR008906">
    <property type="entry name" value="HATC_C_dom"/>
</dbReference>
<name>E9HEU2_DAPPU</name>
<sequence>MDDADALPATSTEIINQSSSAPLKDLLSIPATSAASERAFTVGKDIFGISRMSLKPETVEALICLRSWYKAGLVGVPRYYCHGLGKMSEEVFKDCNPCIIDYERYNVRMRSQAIQIFTNLTESVCSAGEYNKALVKHLQEPDGPASDVGLKTAIVKALTVLVKHVPKQLSQWLLQILPTVWNTLTHSAHVYVACVVNETEESDEQVDPDGEVISFENLVSSIFEFVHALVETPRFRSAVRDGISQIIYYIILFMQIMEEQISTWTGNPDRFVEDESEDSFSYSVRLAAQDLLLALRQEFEDEACSGLCEAVTRHLQEAEVMHTQGNSSFWWKVVEAALLSLGVVKDLLESQQKENQLPLVIVVILQSSLDQHNRMAGKSRPALQSPKNGQISKRLPSAGTKKMSRQLHTAATLKKFVPSDGSHLKS</sequence>
<gene>
    <name evidence="3" type="ORF">DAPPUDRAFT_228557</name>
</gene>
<dbReference type="eggNOG" id="KOG2274">
    <property type="taxonomic scope" value="Eukaryota"/>
</dbReference>
<dbReference type="AlphaFoldDB" id="E9HEU2"/>